<evidence type="ECO:0000256" key="1">
    <source>
        <dbReference type="ARBA" id="ARBA00023002"/>
    </source>
</evidence>
<evidence type="ECO:0000313" key="4">
    <source>
        <dbReference type="Proteomes" id="UP000199334"/>
    </source>
</evidence>
<name>A0A1H0DXI9_9BACI</name>
<keyword evidence="1" id="KW-0560">Oxidoreductase</keyword>
<feature type="domain" description="Acyl-CoA dehydrogenase C-terminal" evidence="2">
    <location>
        <begin position="221"/>
        <end position="347"/>
    </location>
</feature>
<dbReference type="InterPro" id="IPR013107">
    <property type="entry name" value="Acyl-CoA_DH_C"/>
</dbReference>
<organism evidence="3 4">
    <name type="scientific">Tenuibacillus multivorans</name>
    <dbReference type="NCBI Taxonomy" id="237069"/>
    <lineage>
        <taxon>Bacteria</taxon>
        <taxon>Bacillati</taxon>
        <taxon>Bacillota</taxon>
        <taxon>Bacilli</taxon>
        <taxon>Bacillales</taxon>
        <taxon>Bacillaceae</taxon>
        <taxon>Tenuibacillus</taxon>
    </lineage>
</organism>
<proteinExistence type="predicted"/>
<accession>A0A1H0DXI9</accession>
<dbReference type="InterPro" id="IPR009100">
    <property type="entry name" value="AcylCoA_DH/oxidase_NM_dom_sf"/>
</dbReference>
<sequence>MFSQKDIQLIRSQSREIESSGELTREILELIYEKKLFKLFVPNELNGNMTPFPEAIKIFEDAAYIDGSFGWLVQIGSGAGFFVTTMNPKVAKDIFSKRDIYIAGSDRPSGTARKVDGGYIVNGEWKFASGSKNATIFTANCQIEVDGEIVGMAKAFTFTAEQVEIIEDWEAFGLKGTNSHTFRVQDVFVPEEYTFDVMKPHFHYDDPVYHYPFLPFSVANIASTTIGIAKHFFEEARAYAGKKKETWDPNRYETVIEKIKQSEQPYIKDVQAFYQSIEQSWDTHLNGETVTDDQLIDIMTKSQEVAHSAVSGAQVIFRYLGMDAIMESTELNRIYRDLHTASQHKLLVSYE</sequence>
<dbReference type="Proteomes" id="UP000199334">
    <property type="component" value="Unassembled WGS sequence"/>
</dbReference>
<dbReference type="RefSeq" id="WP_093857376.1">
    <property type="nucleotide sequence ID" value="NZ_BJVZ01000005.1"/>
</dbReference>
<dbReference type="SUPFAM" id="SSF56645">
    <property type="entry name" value="Acyl-CoA dehydrogenase NM domain-like"/>
    <property type="match status" value="1"/>
</dbReference>
<dbReference type="EMBL" id="FNIG01000008">
    <property type="protein sequence ID" value="SDN74743.1"/>
    <property type="molecule type" value="Genomic_DNA"/>
</dbReference>
<evidence type="ECO:0000259" key="2">
    <source>
        <dbReference type="Pfam" id="PF08028"/>
    </source>
</evidence>
<protein>
    <submittedName>
        <fullName evidence="3">Acyl-CoA dehydrogenase</fullName>
    </submittedName>
</protein>
<keyword evidence="4" id="KW-1185">Reference proteome</keyword>
<dbReference type="Gene3D" id="1.20.140.10">
    <property type="entry name" value="Butyryl-CoA Dehydrogenase, subunit A, domain 3"/>
    <property type="match status" value="1"/>
</dbReference>
<dbReference type="PANTHER" id="PTHR43884:SF12">
    <property type="entry name" value="ISOVALERYL-COA DEHYDROGENASE, MITOCHONDRIAL-RELATED"/>
    <property type="match status" value="1"/>
</dbReference>
<evidence type="ECO:0000313" key="3">
    <source>
        <dbReference type="EMBL" id="SDN74743.1"/>
    </source>
</evidence>
<dbReference type="PANTHER" id="PTHR43884">
    <property type="entry name" value="ACYL-COA DEHYDROGENASE"/>
    <property type="match status" value="1"/>
</dbReference>
<gene>
    <name evidence="3" type="ORF">SAMN05216498_2979</name>
</gene>
<dbReference type="PIRSF" id="PIRSF016578">
    <property type="entry name" value="HsaA"/>
    <property type="match status" value="1"/>
</dbReference>
<dbReference type="Gene3D" id="1.10.540.10">
    <property type="entry name" value="Acyl-CoA dehydrogenase/oxidase, N-terminal domain"/>
    <property type="match status" value="1"/>
</dbReference>
<dbReference type="InterPro" id="IPR046373">
    <property type="entry name" value="Acyl-CoA_Oxase/DH_mid-dom_sf"/>
</dbReference>
<dbReference type="GO" id="GO:0003995">
    <property type="term" value="F:acyl-CoA dehydrogenase activity"/>
    <property type="evidence" value="ECO:0007669"/>
    <property type="project" value="TreeGrafter"/>
</dbReference>
<dbReference type="Pfam" id="PF08028">
    <property type="entry name" value="Acyl-CoA_dh_2"/>
    <property type="match status" value="1"/>
</dbReference>
<dbReference type="OrthoDB" id="1170793at2"/>
<dbReference type="AlphaFoldDB" id="A0A1H0DXI9"/>
<dbReference type="Gene3D" id="2.40.110.10">
    <property type="entry name" value="Butyryl-CoA Dehydrogenase, subunit A, domain 2"/>
    <property type="match status" value="1"/>
</dbReference>
<dbReference type="InterPro" id="IPR037069">
    <property type="entry name" value="AcylCoA_DH/ox_N_sf"/>
</dbReference>
<reference evidence="3 4" key="1">
    <citation type="submission" date="2016-10" db="EMBL/GenBank/DDBJ databases">
        <authorList>
            <person name="de Groot N.N."/>
        </authorList>
    </citation>
    <scope>NUCLEOTIDE SEQUENCE [LARGE SCALE GENOMIC DNA]</scope>
    <source>
        <strain evidence="3 4">CGMCC 1.3442</strain>
    </source>
</reference>
<dbReference type="GO" id="GO:0050660">
    <property type="term" value="F:flavin adenine dinucleotide binding"/>
    <property type="evidence" value="ECO:0007669"/>
    <property type="project" value="InterPro"/>
</dbReference>
<dbReference type="STRING" id="237069.SAMN05216498_2979"/>